<organism evidence="1 2">
    <name type="scientific">Pangasius djambal</name>
    <dbReference type="NCBI Taxonomy" id="1691987"/>
    <lineage>
        <taxon>Eukaryota</taxon>
        <taxon>Metazoa</taxon>
        <taxon>Chordata</taxon>
        <taxon>Craniata</taxon>
        <taxon>Vertebrata</taxon>
        <taxon>Euteleostomi</taxon>
        <taxon>Actinopterygii</taxon>
        <taxon>Neopterygii</taxon>
        <taxon>Teleostei</taxon>
        <taxon>Ostariophysi</taxon>
        <taxon>Siluriformes</taxon>
        <taxon>Pangasiidae</taxon>
        <taxon>Pangasius</taxon>
    </lineage>
</organism>
<proteinExistence type="predicted"/>
<sequence>MLELHVYALTTAEHSRPTSTDLVLEEVDSEDDQDQNQDQENRSEQPSSPKQAEPEERSDPEATSFSAPMSCLKQEDAETQTERWTPLIESIKKEAEDNAMATMEERLREERLEMARMAEEVARHAAEVTVRELSGARVTVHTPILEVEEEAELECQELSPVEKFIQEVEEPAEGPEETEEEVEDADSPGVEEPTLPSPEPKILTGDQPDSPEPFRPEAVPAEEPEEPEEEESDSSSEAESEPDPITQQPESRDGASVKQNVTQDEGTLAEEETAVPSRCDALKACLMRVPCAPVCLDRFNQLLNENNITLPQVPPIPKLPSRLSQITQQFPPFLLSLKDFPAGFPTDFPNIHRHCLVFHNTSPTSLSAYPISRIIYPIFLSTCPAFLGSATPLFRIV</sequence>
<gene>
    <name evidence="1" type="ORF">PDJAM_G00235550</name>
</gene>
<comment type="caution">
    <text evidence="1">The sequence shown here is derived from an EMBL/GenBank/DDBJ whole genome shotgun (WGS) entry which is preliminary data.</text>
</comment>
<dbReference type="EMBL" id="CM040981">
    <property type="protein sequence ID" value="MCJ8734454.1"/>
    <property type="molecule type" value="Genomic_DNA"/>
</dbReference>
<dbReference type="Proteomes" id="UP000830395">
    <property type="component" value="Chromosome 7"/>
</dbReference>
<keyword evidence="2" id="KW-1185">Reference proteome</keyword>
<reference evidence="1" key="1">
    <citation type="submission" date="2020-02" db="EMBL/GenBank/DDBJ databases">
        <title>Genome sequencing of the panga catfish, Pangasius djambal.</title>
        <authorList>
            <person name="Wen M."/>
            <person name="Zahm M."/>
            <person name="Roques C."/>
            <person name="Cabau C."/>
            <person name="Klopp C."/>
            <person name="Donnadieu C."/>
            <person name="Jouanno E."/>
            <person name="Avarre J.-C."/>
            <person name="Campet M."/>
            <person name="Ha T."/>
            <person name="Dugue R."/>
            <person name="Lampietro C."/>
            <person name="Louis A."/>
            <person name="Herpin A."/>
            <person name="Echchiki A."/>
            <person name="Berthelot C."/>
            <person name="Parey E."/>
            <person name="Roest-Crollius H."/>
            <person name="Braasch I."/>
            <person name="Postlethwait J.H."/>
            <person name="Bobe J."/>
            <person name="Montfort J."/>
            <person name="Bouchez O."/>
            <person name="Begum T."/>
            <person name="Schartl M."/>
            <person name="Gustiano R."/>
            <person name="Guiguen Y."/>
        </authorList>
    </citation>
    <scope>NUCLEOTIDE SEQUENCE</scope>
    <source>
        <strain evidence="1">Pdj_M5554</strain>
    </source>
</reference>
<accession>A0ACC5YFH1</accession>
<name>A0ACC5YFH1_9TELE</name>
<evidence type="ECO:0000313" key="1">
    <source>
        <dbReference type="EMBL" id="MCJ8734454.1"/>
    </source>
</evidence>
<protein>
    <submittedName>
        <fullName evidence="1">Uncharacterized protein</fullName>
    </submittedName>
</protein>
<evidence type="ECO:0000313" key="2">
    <source>
        <dbReference type="Proteomes" id="UP000830395"/>
    </source>
</evidence>